<keyword evidence="2" id="KW-1185">Reference proteome</keyword>
<dbReference type="EMBL" id="JBHMAS010000064">
    <property type="protein sequence ID" value="MFB9782990.1"/>
    <property type="molecule type" value="Genomic_DNA"/>
</dbReference>
<organism evidence="1 2">
    <name type="scientific">Rhodococcus baikonurensis</name>
    <dbReference type="NCBI Taxonomy" id="172041"/>
    <lineage>
        <taxon>Bacteria</taxon>
        <taxon>Bacillati</taxon>
        <taxon>Actinomycetota</taxon>
        <taxon>Actinomycetes</taxon>
        <taxon>Mycobacteriales</taxon>
        <taxon>Nocardiaceae</taxon>
        <taxon>Rhodococcus</taxon>
        <taxon>Rhodococcus erythropolis group</taxon>
    </lineage>
</organism>
<gene>
    <name evidence="1" type="ORF">ACFFQ6_25115</name>
</gene>
<reference evidence="1 2" key="1">
    <citation type="submission" date="2024-09" db="EMBL/GenBank/DDBJ databases">
        <authorList>
            <person name="Sun Q."/>
            <person name="Mori K."/>
        </authorList>
    </citation>
    <scope>NUCLEOTIDE SEQUENCE [LARGE SCALE GENOMIC DNA]</scope>
    <source>
        <strain evidence="1 2">JCM 11411</strain>
    </source>
</reference>
<evidence type="ECO:0000313" key="2">
    <source>
        <dbReference type="Proteomes" id="UP001589587"/>
    </source>
</evidence>
<sequence>MATRCQVDTVHPGAFERSVDMSQQRIVAVIDIRNTIRALDLTLSDHYCHLSRKR</sequence>
<proteinExistence type="predicted"/>
<accession>A0ABV5XKL7</accession>
<dbReference type="Proteomes" id="UP001589587">
    <property type="component" value="Unassembled WGS sequence"/>
</dbReference>
<name>A0ABV5XKL7_9NOCA</name>
<evidence type="ECO:0000313" key="1">
    <source>
        <dbReference type="EMBL" id="MFB9782990.1"/>
    </source>
</evidence>
<protein>
    <recommendedName>
        <fullName evidence="3">NYN domain-containing protein</fullName>
    </recommendedName>
</protein>
<comment type="caution">
    <text evidence="1">The sequence shown here is derived from an EMBL/GenBank/DDBJ whole genome shotgun (WGS) entry which is preliminary data.</text>
</comment>
<dbReference type="GeneID" id="93805768"/>
<dbReference type="RefSeq" id="WP_172436805.1">
    <property type="nucleotide sequence ID" value="NZ_JBEUOO010000016.1"/>
</dbReference>
<evidence type="ECO:0008006" key="3">
    <source>
        <dbReference type="Google" id="ProtNLM"/>
    </source>
</evidence>